<dbReference type="EMBL" id="PVBT01000007">
    <property type="protein sequence ID" value="PRD50444.1"/>
    <property type="molecule type" value="Genomic_DNA"/>
</dbReference>
<organism evidence="1 2">
    <name type="scientific">Phyllobacterium myrsinacearum</name>
    <dbReference type="NCBI Taxonomy" id="28101"/>
    <lineage>
        <taxon>Bacteria</taxon>
        <taxon>Pseudomonadati</taxon>
        <taxon>Pseudomonadota</taxon>
        <taxon>Alphaproteobacteria</taxon>
        <taxon>Hyphomicrobiales</taxon>
        <taxon>Phyllobacteriaceae</taxon>
        <taxon>Phyllobacterium</taxon>
    </lineage>
</organism>
<reference evidence="1 2" key="1">
    <citation type="submission" date="2018-02" db="EMBL/GenBank/DDBJ databases">
        <title>The draft genome of Phyllobacterium myrsinacearum DSM5892.</title>
        <authorList>
            <person name="Li L."/>
            <person name="Liu L."/>
            <person name="Zhang X."/>
            <person name="Wang T."/>
        </authorList>
    </citation>
    <scope>NUCLEOTIDE SEQUENCE [LARGE SCALE GENOMIC DNA]</scope>
    <source>
        <strain evidence="1 2">DSM 5892</strain>
    </source>
</reference>
<proteinExistence type="predicted"/>
<evidence type="ECO:0000313" key="2">
    <source>
        <dbReference type="Proteomes" id="UP000238563"/>
    </source>
</evidence>
<evidence type="ECO:0000313" key="1">
    <source>
        <dbReference type="EMBL" id="PRD50444.1"/>
    </source>
</evidence>
<dbReference type="OrthoDB" id="8116787at2"/>
<accession>A0A2S9JC84</accession>
<name>A0A2S9JC84_9HYPH</name>
<sequence>MDKRVQTLKVLKTELSKLCAIADSEGFEMIAYFIETAIRESDEQLSQETRALVGMELRAEAAGLRVLKN</sequence>
<comment type="caution">
    <text evidence="1">The sequence shown here is derived from an EMBL/GenBank/DDBJ whole genome shotgun (WGS) entry which is preliminary data.</text>
</comment>
<gene>
    <name evidence="1" type="ORF">C5750_21010</name>
</gene>
<protein>
    <submittedName>
        <fullName evidence="1">Uncharacterized protein</fullName>
    </submittedName>
</protein>
<dbReference type="Proteomes" id="UP000238563">
    <property type="component" value="Unassembled WGS sequence"/>
</dbReference>
<dbReference type="AlphaFoldDB" id="A0A2S9JC84"/>
<dbReference type="RefSeq" id="WP_105736406.1">
    <property type="nucleotide sequence ID" value="NZ_PVBT01000007.1"/>
</dbReference>
<keyword evidence="2" id="KW-1185">Reference proteome</keyword>